<organism evidence="2 3">
    <name type="scientific">Nitrosotalea sinensis</name>
    <dbReference type="NCBI Taxonomy" id="1499975"/>
    <lineage>
        <taxon>Archaea</taxon>
        <taxon>Nitrososphaerota</taxon>
        <taxon>Nitrososphaeria</taxon>
        <taxon>Nitrosotaleales</taxon>
        <taxon>Nitrosotaleaceae</taxon>
        <taxon>Nitrosotalea</taxon>
    </lineage>
</organism>
<feature type="transmembrane region" description="Helical" evidence="1">
    <location>
        <begin position="71"/>
        <end position="91"/>
    </location>
</feature>
<evidence type="ECO:0008006" key="4">
    <source>
        <dbReference type="Google" id="ProtNLM"/>
    </source>
</evidence>
<feature type="transmembrane region" description="Helical" evidence="1">
    <location>
        <begin position="135"/>
        <end position="154"/>
    </location>
</feature>
<feature type="transmembrane region" description="Helical" evidence="1">
    <location>
        <begin position="106"/>
        <end position="123"/>
    </location>
</feature>
<dbReference type="RefSeq" id="WP_101009850.1">
    <property type="nucleotide sequence ID" value="NZ_FRFC01000003.1"/>
</dbReference>
<feature type="transmembrane region" description="Helical" evidence="1">
    <location>
        <begin position="196"/>
        <end position="220"/>
    </location>
</feature>
<dbReference type="Proteomes" id="UP000232412">
    <property type="component" value="Unassembled WGS sequence"/>
</dbReference>
<feature type="transmembrane region" description="Helical" evidence="1">
    <location>
        <begin position="166"/>
        <end position="189"/>
    </location>
</feature>
<gene>
    <name evidence="2" type="ORF">NSIN_20824</name>
</gene>
<feature type="transmembrane region" description="Helical" evidence="1">
    <location>
        <begin position="41"/>
        <end position="59"/>
    </location>
</feature>
<proteinExistence type="predicted"/>
<keyword evidence="1" id="KW-0812">Transmembrane</keyword>
<dbReference type="OrthoDB" id="8127at2157"/>
<feature type="transmembrane region" description="Helical" evidence="1">
    <location>
        <begin position="12"/>
        <end position="29"/>
    </location>
</feature>
<protein>
    <recommendedName>
        <fullName evidence="4">Histidine kinase N-terminal 7TM region domain-containing protein</fullName>
    </recommendedName>
</protein>
<name>A0A2H1EHA5_9ARCH</name>
<reference evidence="3" key="1">
    <citation type="submission" date="2016-12" db="EMBL/GenBank/DDBJ databases">
        <authorList>
            <person name="Herbold C."/>
        </authorList>
    </citation>
    <scope>NUCLEOTIDE SEQUENCE [LARGE SCALE GENOMIC DNA]</scope>
</reference>
<accession>A0A2H1EHA5</accession>
<feature type="transmembrane region" description="Helical" evidence="1">
    <location>
        <begin position="232"/>
        <end position="252"/>
    </location>
</feature>
<evidence type="ECO:0000313" key="2">
    <source>
        <dbReference type="EMBL" id="SHO45922.1"/>
    </source>
</evidence>
<evidence type="ECO:0000256" key="1">
    <source>
        <dbReference type="SAM" id="Phobius"/>
    </source>
</evidence>
<keyword evidence="3" id="KW-1185">Reference proteome</keyword>
<sequence length="263" mass="30016">MLAVEKISSMRYLVVILLAISFVLLFSNLFGKHSATISSDWLNFGVSLFALVFSLAISVKTGKTGNHGKAWILLALCLAFWFVGERIWMVSELVYGEKPWPSPADYFWLVGYFFFFAFSYYYVKPFRKSISKKMIVLATVVPIVVMGATIYVTADSNSDLDMYEKILANSYPVLDSVSLVPVILGLAIFFRGAVHFTWILLFLGMFCFVVSDLGYLYFSLDDSYYTGHPIDIPYLWAYTLFAYGIMGYLRVFSNKDKSREIKY</sequence>
<keyword evidence="1" id="KW-0472">Membrane</keyword>
<keyword evidence="1" id="KW-1133">Transmembrane helix</keyword>
<dbReference type="EMBL" id="FRFC01000003">
    <property type="protein sequence ID" value="SHO45922.1"/>
    <property type="molecule type" value="Genomic_DNA"/>
</dbReference>
<dbReference type="AlphaFoldDB" id="A0A2H1EHA5"/>
<evidence type="ECO:0000313" key="3">
    <source>
        <dbReference type="Proteomes" id="UP000232412"/>
    </source>
</evidence>